<gene>
    <name evidence="2" type="ORF">CAMP_LOCUS72</name>
</gene>
<name>A0A9P1MSN3_9PELO</name>
<feature type="compositionally biased region" description="Polar residues" evidence="1">
    <location>
        <begin position="302"/>
        <end position="314"/>
    </location>
</feature>
<proteinExistence type="predicted"/>
<organism evidence="2 3">
    <name type="scientific">Caenorhabditis angaria</name>
    <dbReference type="NCBI Taxonomy" id="860376"/>
    <lineage>
        <taxon>Eukaryota</taxon>
        <taxon>Metazoa</taxon>
        <taxon>Ecdysozoa</taxon>
        <taxon>Nematoda</taxon>
        <taxon>Chromadorea</taxon>
        <taxon>Rhabditida</taxon>
        <taxon>Rhabditina</taxon>
        <taxon>Rhabditomorpha</taxon>
        <taxon>Rhabditoidea</taxon>
        <taxon>Rhabditidae</taxon>
        <taxon>Peloderinae</taxon>
        <taxon>Caenorhabditis</taxon>
    </lineage>
</organism>
<reference evidence="2" key="1">
    <citation type="submission" date="2022-11" db="EMBL/GenBank/DDBJ databases">
        <authorList>
            <person name="Kikuchi T."/>
        </authorList>
    </citation>
    <scope>NUCLEOTIDE SEQUENCE</scope>
    <source>
        <strain evidence="2">PS1010</strain>
    </source>
</reference>
<dbReference type="AlphaFoldDB" id="A0A9P1MSN3"/>
<evidence type="ECO:0000313" key="3">
    <source>
        <dbReference type="Proteomes" id="UP001152747"/>
    </source>
</evidence>
<feature type="compositionally biased region" description="Basic and acidic residues" evidence="1">
    <location>
        <begin position="49"/>
        <end position="72"/>
    </location>
</feature>
<comment type="caution">
    <text evidence="2">The sequence shown here is derived from an EMBL/GenBank/DDBJ whole genome shotgun (WGS) entry which is preliminary data.</text>
</comment>
<dbReference type="EMBL" id="CANHGI010000001">
    <property type="protein sequence ID" value="CAI5437435.1"/>
    <property type="molecule type" value="Genomic_DNA"/>
</dbReference>
<feature type="region of interest" description="Disordered" evidence="1">
    <location>
        <begin position="143"/>
        <end position="167"/>
    </location>
</feature>
<evidence type="ECO:0000256" key="1">
    <source>
        <dbReference type="SAM" id="MobiDB-lite"/>
    </source>
</evidence>
<dbReference type="Proteomes" id="UP001152747">
    <property type="component" value="Unassembled WGS sequence"/>
</dbReference>
<feature type="compositionally biased region" description="Basic and acidic residues" evidence="1">
    <location>
        <begin position="18"/>
        <end position="31"/>
    </location>
</feature>
<feature type="compositionally biased region" description="Polar residues" evidence="1">
    <location>
        <begin position="145"/>
        <end position="167"/>
    </location>
</feature>
<protein>
    <submittedName>
        <fullName evidence="2">Uncharacterized protein</fullName>
    </submittedName>
</protein>
<feature type="compositionally biased region" description="Polar residues" evidence="1">
    <location>
        <begin position="1"/>
        <end position="17"/>
    </location>
</feature>
<feature type="region of interest" description="Disordered" evidence="1">
    <location>
        <begin position="290"/>
        <end position="316"/>
    </location>
</feature>
<sequence length="332" mass="37007">MATPQEQQMHFSPNAQPSHDEDAQKLEDPSTHHQTSPMQRKALAQRPRHFSEKNRFATRRESYETSPMREESEPPSSGNHSEEASILSAFRRAARWTSSGSATLDYSVATFDRSSLKADDNPDAEGNIEDGEVVTESWIAENEDMTTPQSNPQIPEPSAQVNSNNRPTFREPFEFEVDEIAPNVTRISEYSIEMDLNDPILSSTAVKDNSSDDLLDLQLSSSNQSRSTRRIDQASTLTSGIDNDAIDLVEVEQVSEDIEMSPNGNPPMEENDEIDLIGVEQVAAGDIQDVDTPEHAEKLVEKSTNSQQPNCQSKQSRRLVRLLKDALNAFFG</sequence>
<evidence type="ECO:0000313" key="2">
    <source>
        <dbReference type="EMBL" id="CAI5437435.1"/>
    </source>
</evidence>
<accession>A0A9P1MSN3</accession>
<feature type="compositionally biased region" description="Basic and acidic residues" evidence="1">
    <location>
        <begin position="292"/>
        <end position="301"/>
    </location>
</feature>
<keyword evidence="3" id="KW-1185">Reference proteome</keyword>
<feature type="region of interest" description="Disordered" evidence="1">
    <location>
        <begin position="1"/>
        <end position="85"/>
    </location>
</feature>